<evidence type="ECO:0000313" key="3">
    <source>
        <dbReference type="Proteomes" id="UP001470230"/>
    </source>
</evidence>
<comment type="caution">
    <text evidence="2">The sequence shown here is derived from an EMBL/GenBank/DDBJ whole genome shotgun (WGS) entry which is preliminary data.</text>
</comment>
<keyword evidence="3" id="KW-1185">Reference proteome</keyword>
<evidence type="ECO:0000313" key="2">
    <source>
        <dbReference type="EMBL" id="KAK8849957.1"/>
    </source>
</evidence>
<sequence length="159" mass="18826">MKTFEKFEVVLNKYTYIFFSDWSQIDDLYLDISSENSEGKVEEYDTFTSASHLIGLCFKKRNVTIKVLYEGIEQIQFALLFNYSLQYIIPDITFPIKKYDLEKFDLDNDPFIYDSGAQKSNAIFFTISIFFVIYVSFFWFHCCCFKCSKSYLYSESSSL</sequence>
<dbReference type="Proteomes" id="UP001470230">
    <property type="component" value="Unassembled WGS sequence"/>
</dbReference>
<keyword evidence="1" id="KW-0472">Membrane</keyword>
<feature type="transmembrane region" description="Helical" evidence="1">
    <location>
        <begin position="122"/>
        <end position="140"/>
    </location>
</feature>
<dbReference type="EMBL" id="JAPFFF010000025">
    <property type="protein sequence ID" value="KAK8849957.1"/>
    <property type="molecule type" value="Genomic_DNA"/>
</dbReference>
<gene>
    <name evidence="2" type="ORF">M9Y10_018550</name>
</gene>
<proteinExistence type="predicted"/>
<organism evidence="2 3">
    <name type="scientific">Tritrichomonas musculus</name>
    <dbReference type="NCBI Taxonomy" id="1915356"/>
    <lineage>
        <taxon>Eukaryota</taxon>
        <taxon>Metamonada</taxon>
        <taxon>Parabasalia</taxon>
        <taxon>Tritrichomonadida</taxon>
        <taxon>Tritrichomonadidae</taxon>
        <taxon>Tritrichomonas</taxon>
    </lineage>
</organism>
<keyword evidence="1" id="KW-0812">Transmembrane</keyword>
<keyword evidence="1" id="KW-1133">Transmembrane helix</keyword>
<protein>
    <submittedName>
        <fullName evidence="2">Uncharacterized protein</fullName>
    </submittedName>
</protein>
<evidence type="ECO:0000256" key="1">
    <source>
        <dbReference type="SAM" id="Phobius"/>
    </source>
</evidence>
<name>A0ABR2HND2_9EUKA</name>
<accession>A0ABR2HND2</accession>
<reference evidence="2 3" key="1">
    <citation type="submission" date="2024-04" db="EMBL/GenBank/DDBJ databases">
        <title>Tritrichomonas musculus Genome.</title>
        <authorList>
            <person name="Alves-Ferreira E."/>
            <person name="Grigg M."/>
            <person name="Lorenzi H."/>
            <person name="Galac M."/>
        </authorList>
    </citation>
    <scope>NUCLEOTIDE SEQUENCE [LARGE SCALE GENOMIC DNA]</scope>
    <source>
        <strain evidence="2 3">EAF2021</strain>
    </source>
</reference>